<evidence type="ECO:0000313" key="1">
    <source>
        <dbReference type="Proteomes" id="UP000887572"/>
    </source>
</evidence>
<name>A0A914H6K3_GLORO</name>
<dbReference type="Pfam" id="PF03564">
    <property type="entry name" value="DUF1759"/>
    <property type="match status" value="1"/>
</dbReference>
<keyword evidence="1" id="KW-1185">Reference proteome</keyword>
<dbReference type="PANTHER" id="PTHR47331">
    <property type="entry name" value="PHD-TYPE DOMAIN-CONTAINING PROTEIN"/>
    <property type="match status" value="1"/>
</dbReference>
<organism evidence="1 2">
    <name type="scientific">Globodera rostochiensis</name>
    <name type="common">Golden nematode worm</name>
    <name type="synonym">Heterodera rostochiensis</name>
    <dbReference type="NCBI Taxonomy" id="31243"/>
    <lineage>
        <taxon>Eukaryota</taxon>
        <taxon>Metazoa</taxon>
        <taxon>Ecdysozoa</taxon>
        <taxon>Nematoda</taxon>
        <taxon>Chromadorea</taxon>
        <taxon>Rhabditida</taxon>
        <taxon>Tylenchina</taxon>
        <taxon>Tylenchomorpha</taxon>
        <taxon>Tylenchoidea</taxon>
        <taxon>Heteroderidae</taxon>
        <taxon>Heteroderinae</taxon>
        <taxon>Globodera</taxon>
    </lineage>
</organism>
<dbReference type="AlphaFoldDB" id="A0A914H6K3"/>
<evidence type="ECO:0000313" key="2">
    <source>
        <dbReference type="WBParaSite" id="Gr19_v10_g14481.t1"/>
    </source>
</evidence>
<sequence length="489" mass="55046">MSSIIVRQQLSECLLAISSDVNQIPAIEALPDESSSLDPICLTAERLSRKLNQAQTLLQNWTVILSNPVKEIREEEIDLFSGFVVDNETPSEVMSKGSDVQTRLDLKIDRIRARANQSTPNGAHPNNHARPLVNLPALQLPDFDGHEENWPSFWAAFSHTIHDNSALTGAQKLTYLVGRLRGNSRALIDGFALTDHNYPIVIDLLKSRFGDDQKRADRLRSELFHLAKPSGHSNSLRIFSENVDRICRQLESLGNNLDDNPFLTVAIKEKLPTEVKAQLYDKEMEDGTPWSSKQWRERLVRVVCLREAIHAPWDISAGQTHPQLTKPPPRQIEPIKRAFPVIAEPRKGILKNCSLCLREGHQPFNCMVYRSTEQRITRLTEQGRCLICAREGHRRDTCSSTVLCFRCGGNHHVWICPEQNKVPIKGSNSIPLGRRIPVVGGHNGERPNSRVSNPVVSPSEESITTRIVSAVSRNDTFESFSEQIPEKQT</sequence>
<dbReference type="Proteomes" id="UP000887572">
    <property type="component" value="Unplaced"/>
</dbReference>
<proteinExistence type="predicted"/>
<reference evidence="2" key="1">
    <citation type="submission" date="2022-11" db="UniProtKB">
        <authorList>
            <consortium name="WormBaseParasite"/>
        </authorList>
    </citation>
    <scope>IDENTIFICATION</scope>
</reference>
<dbReference type="WBParaSite" id="Gr19_v10_g14481.t1">
    <property type="protein sequence ID" value="Gr19_v10_g14481.t1"/>
    <property type="gene ID" value="Gr19_v10_g14481"/>
</dbReference>
<dbReference type="PANTHER" id="PTHR47331:SF1">
    <property type="entry name" value="GAG-LIKE PROTEIN"/>
    <property type="match status" value="1"/>
</dbReference>
<protein>
    <submittedName>
        <fullName evidence="2">Uncharacterized protein</fullName>
    </submittedName>
</protein>
<accession>A0A914H6K3</accession>
<dbReference type="InterPro" id="IPR005312">
    <property type="entry name" value="DUF1759"/>
</dbReference>